<dbReference type="AlphaFoldDB" id="A0A485P149"/>
<protein>
    <submittedName>
        <fullName evidence="4">Ribosomal protein l23a-like</fullName>
    </submittedName>
</protein>
<evidence type="ECO:0000256" key="3">
    <source>
        <dbReference type="ARBA" id="ARBA00023274"/>
    </source>
</evidence>
<dbReference type="EMBL" id="CAAGRJ010027892">
    <property type="protein sequence ID" value="VFV39815.1"/>
    <property type="molecule type" value="Genomic_DNA"/>
</dbReference>
<evidence type="ECO:0000313" key="5">
    <source>
        <dbReference type="Proteomes" id="UP000386466"/>
    </source>
</evidence>
<evidence type="ECO:0000256" key="1">
    <source>
        <dbReference type="ARBA" id="ARBA00006700"/>
    </source>
</evidence>
<dbReference type="GO" id="GO:0044391">
    <property type="term" value="C:ribosomal subunit"/>
    <property type="evidence" value="ECO:0007669"/>
    <property type="project" value="UniProtKB-ARBA"/>
</dbReference>
<dbReference type="PANTHER" id="PTHR11620">
    <property type="entry name" value="60S RIBOSOMAL PROTEIN L23A"/>
    <property type="match status" value="1"/>
</dbReference>
<proteinExistence type="inferred from homology"/>
<reference evidence="4 5" key="1">
    <citation type="submission" date="2019-01" db="EMBL/GenBank/DDBJ databases">
        <authorList>
            <person name="Alioto T."/>
            <person name="Alioto T."/>
        </authorList>
    </citation>
    <scope>NUCLEOTIDE SEQUENCE [LARGE SCALE GENOMIC DNA]</scope>
</reference>
<sequence length="85" mass="9630">VLFVHCFQTFKLGLCPNILKRVPPGETSLTITLDSNILVFIVDVKANKHQIKKAVKKLYDLDVAKVNTLIRPDVKKKVYVRLAPD</sequence>
<dbReference type="Proteomes" id="UP000386466">
    <property type="component" value="Unassembled WGS sequence"/>
</dbReference>
<dbReference type="GO" id="GO:0003735">
    <property type="term" value="F:structural constituent of ribosome"/>
    <property type="evidence" value="ECO:0007669"/>
    <property type="project" value="InterPro"/>
</dbReference>
<dbReference type="GO" id="GO:0006412">
    <property type="term" value="P:translation"/>
    <property type="evidence" value="ECO:0007669"/>
    <property type="project" value="InterPro"/>
</dbReference>
<evidence type="ECO:0000256" key="2">
    <source>
        <dbReference type="ARBA" id="ARBA00022980"/>
    </source>
</evidence>
<gene>
    <name evidence="4" type="ORF">LYPA_23C020758</name>
</gene>
<comment type="similarity">
    <text evidence="1">Belongs to the universal ribosomal protein uL23 family.</text>
</comment>
<dbReference type="Pfam" id="PF00276">
    <property type="entry name" value="Ribosomal_L23"/>
    <property type="match status" value="1"/>
</dbReference>
<dbReference type="InterPro" id="IPR012677">
    <property type="entry name" value="Nucleotide-bd_a/b_plait_sf"/>
</dbReference>
<evidence type="ECO:0000313" key="4">
    <source>
        <dbReference type="EMBL" id="VFV39815.1"/>
    </source>
</evidence>
<organism evidence="4 5">
    <name type="scientific">Lynx pardinus</name>
    <name type="common">Iberian lynx</name>
    <name type="synonym">Felis pardina</name>
    <dbReference type="NCBI Taxonomy" id="191816"/>
    <lineage>
        <taxon>Eukaryota</taxon>
        <taxon>Metazoa</taxon>
        <taxon>Chordata</taxon>
        <taxon>Craniata</taxon>
        <taxon>Vertebrata</taxon>
        <taxon>Euteleostomi</taxon>
        <taxon>Mammalia</taxon>
        <taxon>Eutheria</taxon>
        <taxon>Laurasiatheria</taxon>
        <taxon>Carnivora</taxon>
        <taxon>Feliformia</taxon>
        <taxon>Felidae</taxon>
        <taxon>Felinae</taxon>
        <taxon>Lynx</taxon>
    </lineage>
</organism>
<keyword evidence="3" id="KW-0687">Ribonucleoprotein</keyword>
<keyword evidence="5" id="KW-1185">Reference proteome</keyword>
<dbReference type="Gene3D" id="3.30.70.330">
    <property type="match status" value="1"/>
</dbReference>
<name>A0A485P149_LYNPA</name>
<dbReference type="InterPro" id="IPR012678">
    <property type="entry name" value="Ribosomal_uL23/eL15/eS24_sf"/>
</dbReference>
<keyword evidence="2 4" id="KW-0689">Ribosomal protein</keyword>
<dbReference type="SUPFAM" id="SSF54189">
    <property type="entry name" value="Ribosomal proteins S24e, L23 and L15e"/>
    <property type="match status" value="1"/>
</dbReference>
<accession>A0A485P149</accession>
<dbReference type="InterPro" id="IPR013025">
    <property type="entry name" value="Ribosomal_uL23-like"/>
</dbReference>
<feature type="non-terminal residue" evidence="4">
    <location>
        <position position="1"/>
    </location>
</feature>